<comment type="caution">
    <text evidence="2">The sequence shown here is derived from an EMBL/GenBank/DDBJ whole genome shotgun (WGS) entry which is preliminary data.</text>
</comment>
<dbReference type="Proteomes" id="UP001530377">
    <property type="component" value="Unassembled WGS sequence"/>
</dbReference>
<evidence type="ECO:0000313" key="2">
    <source>
        <dbReference type="EMBL" id="KAL3812150.1"/>
    </source>
</evidence>
<evidence type="ECO:0000313" key="3">
    <source>
        <dbReference type="Proteomes" id="UP001530377"/>
    </source>
</evidence>
<proteinExistence type="predicted"/>
<reference evidence="2 3" key="1">
    <citation type="submission" date="2024-10" db="EMBL/GenBank/DDBJ databases">
        <title>Updated reference genomes for cyclostephanoid diatoms.</title>
        <authorList>
            <person name="Roberts W.R."/>
            <person name="Alverson A.J."/>
        </authorList>
    </citation>
    <scope>NUCLEOTIDE SEQUENCE [LARGE SCALE GENOMIC DNA]</scope>
    <source>
        <strain evidence="2 3">AJA228-03</strain>
    </source>
</reference>
<keyword evidence="3" id="KW-1185">Reference proteome</keyword>
<feature type="compositionally biased region" description="Polar residues" evidence="1">
    <location>
        <begin position="324"/>
        <end position="335"/>
    </location>
</feature>
<dbReference type="SMART" id="SM00726">
    <property type="entry name" value="UIM"/>
    <property type="match status" value="2"/>
</dbReference>
<feature type="compositionally biased region" description="Basic and acidic residues" evidence="1">
    <location>
        <begin position="87"/>
        <end position="97"/>
    </location>
</feature>
<sequence length="400" mass="43006">MTPFKNTSAVEKGAPSSPMPTPATNDFNARRSARVAAGRFGADDDNWIEALAVCEMGGTTTGSAAGGTKMKKNVGGSLFRKFKSKGGFREKDEDRANGDGSDDDADVAAASQRLTIRPYFQSQKTGKRVWDEPPSGASNIVYATPEARKMAHAQLEEMRSSFARAAVVRRQERAERGGSASSERSRNGGGIIGERFSMMSKAFRRASAPENSMDLNQSSLLLLGDNGRDRRRSSTLADDGGGIPKSVLDESKELADATNSRAYEADLERAMLMSMGIGGGSVMGVGDNRHRSSSKSTSGVTRTEEEQLAMAVALSLSEQEAKQSRNTRQSKTSSYARGERNDAKRGGYLSPYSTNTNYVKCDAKSSLADHDRDFDGGGKVLAVSHAKKENGHATKKERTR</sequence>
<dbReference type="PROSITE" id="PS50330">
    <property type="entry name" value="UIM"/>
    <property type="match status" value="1"/>
</dbReference>
<dbReference type="EMBL" id="JALLPB020000214">
    <property type="protein sequence ID" value="KAL3812150.1"/>
    <property type="molecule type" value="Genomic_DNA"/>
</dbReference>
<name>A0ABD3RGJ7_9STRA</name>
<evidence type="ECO:0000256" key="1">
    <source>
        <dbReference type="SAM" id="MobiDB-lite"/>
    </source>
</evidence>
<gene>
    <name evidence="2" type="ORF">ACHAXA_001857</name>
</gene>
<organism evidence="2 3">
    <name type="scientific">Cyclostephanos tholiformis</name>
    <dbReference type="NCBI Taxonomy" id="382380"/>
    <lineage>
        <taxon>Eukaryota</taxon>
        <taxon>Sar</taxon>
        <taxon>Stramenopiles</taxon>
        <taxon>Ochrophyta</taxon>
        <taxon>Bacillariophyta</taxon>
        <taxon>Coscinodiscophyceae</taxon>
        <taxon>Thalassiosirophycidae</taxon>
        <taxon>Stephanodiscales</taxon>
        <taxon>Stephanodiscaceae</taxon>
        <taxon>Cyclostephanos</taxon>
    </lineage>
</organism>
<dbReference type="AlphaFoldDB" id="A0ABD3RGJ7"/>
<dbReference type="InterPro" id="IPR003903">
    <property type="entry name" value="UIM_dom"/>
</dbReference>
<feature type="region of interest" description="Disordered" evidence="1">
    <location>
        <begin position="371"/>
        <end position="400"/>
    </location>
</feature>
<protein>
    <submittedName>
        <fullName evidence="2">Uncharacterized protein</fullName>
    </submittedName>
</protein>
<feature type="region of interest" description="Disordered" evidence="1">
    <location>
        <begin position="169"/>
        <end position="193"/>
    </location>
</feature>
<accession>A0ABD3RGJ7</accession>
<feature type="region of interest" description="Disordered" evidence="1">
    <location>
        <begin position="224"/>
        <end position="247"/>
    </location>
</feature>
<feature type="region of interest" description="Disordered" evidence="1">
    <location>
        <begin position="283"/>
        <end position="355"/>
    </location>
</feature>
<feature type="region of interest" description="Disordered" evidence="1">
    <location>
        <begin position="84"/>
        <end position="105"/>
    </location>
</feature>
<feature type="compositionally biased region" description="Basic and acidic residues" evidence="1">
    <location>
        <begin position="386"/>
        <end position="400"/>
    </location>
</feature>
<feature type="region of interest" description="Disordered" evidence="1">
    <location>
        <begin position="1"/>
        <end position="26"/>
    </location>
</feature>